<organism evidence="1 2">
    <name type="scientific">Salmonella enterica I</name>
    <dbReference type="NCBI Taxonomy" id="59201"/>
    <lineage>
        <taxon>Bacteria</taxon>
        <taxon>Pseudomonadati</taxon>
        <taxon>Pseudomonadota</taxon>
        <taxon>Gammaproteobacteria</taxon>
        <taxon>Enterobacterales</taxon>
        <taxon>Enterobacteriaceae</taxon>
        <taxon>Salmonella</taxon>
    </lineage>
</organism>
<gene>
    <name evidence="1" type="ORF">NCTC8258_01136</name>
</gene>
<evidence type="ECO:0000313" key="1">
    <source>
        <dbReference type="EMBL" id="SUH13493.1"/>
    </source>
</evidence>
<dbReference type="AlphaFoldDB" id="A0A379W3I2"/>
<name>A0A379W3I2_SALET</name>
<dbReference type="EMBL" id="UGXS01000004">
    <property type="protein sequence ID" value="SUH13493.1"/>
    <property type="molecule type" value="Genomic_DNA"/>
</dbReference>
<protein>
    <submittedName>
        <fullName evidence="1">Conjugal transfer ATPase TrbE</fullName>
    </submittedName>
</protein>
<evidence type="ECO:0000313" key="2">
    <source>
        <dbReference type="Proteomes" id="UP000255509"/>
    </source>
</evidence>
<proteinExistence type="predicted"/>
<reference evidence="1 2" key="1">
    <citation type="submission" date="2018-06" db="EMBL/GenBank/DDBJ databases">
        <authorList>
            <consortium name="Pathogen Informatics"/>
            <person name="Doyle S."/>
        </authorList>
    </citation>
    <scope>NUCLEOTIDE SEQUENCE [LARGE SCALE GENOMIC DNA]</scope>
    <source>
        <strain evidence="1 2">NCTC8258</strain>
    </source>
</reference>
<dbReference type="Proteomes" id="UP000255509">
    <property type="component" value="Unassembled WGS sequence"/>
</dbReference>
<accession>A0A379W3I2</accession>
<sequence length="170" mass="19355">MLNLAEYRQRPALLADWLPWAGLVAPGVVLNKDGSFQRSFQFRGPDLDSATQGELIATAARQNNALRRTGSGWAFYIDAERMRASRYPQSSFPEPLSWLVDEERRAAFEESDSHFESIYHFTLQYLPPEESRARPPRCSTRTRRRMAWTGANGCNPSLRKRIGSLICSMA</sequence>